<gene>
    <name evidence="3" type="ORF">LOD99_5169</name>
</gene>
<keyword evidence="1" id="KW-0677">Repeat</keyword>
<protein>
    <submittedName>
        <fullName evidence="3">PKD domain-containing protein</fullName>
    </submittedName>
</protein>
<dbReference type="Pfam" id="PF08309">
    <property type="entry name" value="LVIVD"/>
    <property type="match status" value="1"/>
</dbReference>
<feature type="repeat" description="NHL" evidence="2">
    <location>
        <begin position="158"/>
        <end position="190"/>
    </location>
</feature>
<comment type="caution">
    <text evidence="3">The sequence shown here is derived from an EMBL/GenBank/DDBJ whole genome shotgun (WGS) entry which is preliminary data.</text>
</comment>
<name>A0AAV7JRN8_9METZ</name>
<dbReference type="PANTHER" id="PTHR24104">
    <property type="entry name" value="E3 UBIQUITIN-PROTEIN LIGASE NHLRC1-RELATED"/>
    <property type="match status" value="1"/>
</dbReference>
<feature type="repeat" description="NHL" evidence="2">
    <location>
        <begin position="554"/>
        <end position="598"/>
    </location>
</feature>
<dbReference type="InterPro" id="IPR011042">
    <property type="entry name" value="6-blade_b-propeller_TolB-like"/>
</dbReference>
<dbReference type="InterPro" id="IPR013211">
    <property type="entry name" value="LVIVD"/>
</dbReference>
<organism evidence="3 4">
    <name type="scientific">Oopsacas minuta</name>
    <dbReference type="NCBI Taxonomy" id="111878"/>
    <lineage>
        <taxon>Eukaryota</taxon>
        <taxon>Metazoa</taxon>
        <taxon>Porifera</taxon>
        <taxon>Hexactinellida</taxon>
        <taxon>Hexasterophora</taxon>
        <taxon>Lyssacinosida</taxon>
        <taxon>Leucopsacidae</taxon>
        <taxon>Oopsacas</taxon>
    </lineage>
</organism>
<dbReference type="GO" id="GO:0008270">
    <property type="term" value="F:zinc ion binding"/>
    <property type="evidence" value="ECO:0007669"/>
    <property type="project" value="UniProtKB-KW"/>
</dbReference>
<dbReference type="InterPro" id="IPR050952">
    <property type="entry name" value="TRIM-NHL_E3_ligases"/>
</dbReference>
<dbReference type="AlphaFoldDB" id="A0AAV7JRN8"/>
<dbReference type="PANTHER" id="PTHR24104:SF25">
    <property type="entry name" value="PROTEIN LIN-41"/>
    <property type="match status" value="1"/>
</dbReference>
<dbReference type="SUPFAM" id="SSF63829">
    <property type="entry name" value="Calcium-dependent phosphotriesterase"/>
    <property type="match status" value="1"/>
</dbReference>
<dbReference type="InterPro" id="IPR001258">
    <property type="entry name" value="NHL_repeat"/>
</dbReference>
<dbReference type="EMBL" id="JAKMXF010000303">
    <property type="protein sequence ID" value="KAI6651561.1"/>
    <property type="molecule type" value="Genomic_DNA"/>
</dbReference>
<dbReference type="PROSITE" id="PS51125">
    <property type="entry name" value="NHL"/>
    <property type="match status" value="3"/>
</dbReference>
<dbReference type="GO" id="GO:0043161">
    <property type="term" value="P:proteasome-mediated ubiquitin-dependent protein catabolic process"/>
    <property type="evidence" value="ECO:0007669"/>
    <property type="project" value="TreeGrafter"/>
</dbReference>
<dbReference type="SUPFAM" id="SSF63825">
    <property type="entry name" value="YWTD domain"/>
    <property type="match status" value="1"/>
</dbReference>
<dbReference type="CDD" id="cd05819">
    <property type="entry name" value="NHL"/>
    <property type="match status" value="2"/>
</dbReference>
<dbReference type="GO" id="GO:0061630">
    <property type="term" value="F:ubiquitin protein ligase activity"/>
    <property type="evidence" value="ECO:0007669"/>
    <property type="project" value="TreeGrafter"/>
</dbReference>
<dbReference type="Pfam" id="PF01436">
    <property type="entry name" value="NHL"/>
    <property type="match status" value="3"/>
</dbReference>
<dbReference type="GO" id="GO:0000209">
    <property type="term" value="P:protein polyubiquitination"/>
    <property type="evidence" value="ECO:0007669"/>
    <property type="project" value="TreeGrafter"/>
</dbReference>
<sequence length="661" mass="74733">MAAGSIVKPPVEDSYELQLTKIREKIKRQFLEIINCLKAREAELLRELDKFLATYHSYKSQVEILDAKKLSIERSNELHELDILTIPLRPIQKLVSPPLITDYPDEPPTIHLVCDNRSLIAECDKLGHLVDRVESSVDYKSKTQPIVSVCDRGEGVDQLNGPYGLAIDDKTGNIYIADQWNNCVKVFDSSANCLSKIKEVQGDGVMNYPTSIAICGDRILISQSNNCILNYELDGTFKSKIGKYIKGGLDSIEPLGLTFDKSNEDIYVCDNSNNRILVVTKYLVFKSQFGGDDLKQPLDIKLSADYIYVLDESNPCIHLFDFDYTLKKKVISRGTGKQVTNPCNFFIDNSNYILVSDCDCNCIAIFNPKFELIHKIQVSGSPMGVTLDDKDRVIVVCQVDKENNRKIALERRRSVLKEELTSSLIDSIGGFPHSVGSKNRNSQSLADPKKFQFVCDDKKLFAEVNNLGRLVEVMTSKINYKSKIQPVVSLCEKGNRTNELNDARGVIVDVRTGNIYVADQLNNCVKVFDSSGNYLFKFGGNHCTLCYKLDGEFISKIGKSGKGEVEFNNPLALTINRENQEIYICDYYNNLIQVLSSEFKFKSQFGKYTLKFPHDIKISEKYVYILDESNPCRHLFDSNLILQRNAISRGKGNQIPNSYYF</sequence>
<evidence type="ECO:0000256" key="2">
    <source>
        <dbReference type="PROSITE-ProRule" id="PRU00504"/>
    </source>
</evidence>
<dbReference type="Gene3D" id="2.120.10.30">
    <property type="entry name" value="TolB, C-terminal domain"/>
    <property type="match status" value="4"/>
</dbReference>
<evidence type="ECO:0000313" key="4">
    <source>
        <dbReference type="Proteomes" id="UP001165289"/>
    </source>
</evidence>
<keyword evidence="4" id="KW-1185">Reference proteome</keyword>
<evidence type="ECO:0000256" key="1">
    <source>
        <dbReference type="ARBA" id="ARBA00022737"/>
    </source>
</evidence>
<dbReference type="Proteomes" id="UP001165289">
    <property type="component" value="Unassembled WGS sequence"/>
</dbReference>
<accession>A0AAV7JRN8</accession>
<evidence type="ECO:0000313" key="3">
    <source>
        <dbReference type="EMBL" id="KAI6651561.1"/>
    </source>
</evidence>
<reference evidence="3 4" key="1">
    <citation type="journal article" date="2023" name="BMC Biol.">
        <title>The compact genome of the sponge Oopsacas minuta (Hexactinellida) is lacking key metazoan core genes.</title>
        <authorList>
            <person name="Santini S."/>
            <person name="Schenkelaars Q."/>
            <person name="Jourda C."/>
            <person name="Duchesne M."/>
            <person name="Belahbib H."/>
            <person name="Rocher C."/>
            <person name="Selva M."/>
            <person name="Riesgo A."/>
            <person name="Vervoort M."/>
            <person name="Leys S.P."/>
            <person name="Kodjabachian L."/>
            <person name="Le Bivic A."/>
            <person name="Borchiellini C."/>
            <person name="Claverie J.M."/>
            <person name="Renard E."/>
        </authorList>
    </citation>
    <scope>NUCLEOTIDE SEQUENCE [LARGE SCALE GENOMIC DNA]</scope>
    <source>
        <strain evidence="3">SPO-2</strain>
    </source>
</reference>
<feature type="repeat" description="NHL" evidence="2">
    <location>
        <begin position="489"/>
        <end position="531"/>
    </location>
</feature>
<proteinExistence type="predicted"/>